<organism evidence="1 2">
    <name type="scientific">Trifolium subterraneum</name>
    <name type="common">Subterranean clover</name>
    <dbReference type="NCBI Taxonomy" id="3900"/>
    <lineage>
        <taxon>Eukaryota</taxon>
        <taxon>Viridiplantae</taxon>
        <taxon>Streptophyta</taxon>
        <taxon>Embryophyta</taxon>
        <taxon>Tracheophyta</taxon>
        <taxon>Spermatophyta</taxon>
        <taxon>Magnoliopsida</taxon>
        <taxon>eudicotyledons</taxon>
        <taxon>Gunneridae</taxon>
        <taxon>Pentapetalae</taxon>
        <taxon>rosids</taxon>
        <taxon>fabids</taxon>
        <taxon>Fabales</taxon>
        <taxon>Fabaceae</taxon>
        <taxon>Papilionoideae</taxon>
        <taxon>50 kb inversion clade</taxon>
        <taxon>NPAAA clade</taxon>
        <taxon>Hologalegina</taxon>
        <taxon>IRL clade</taxon>
        <taxon>Trifolieae</taxon>
        <taxon>Trifolium</taxon>
    </lineage>
</organism>
<dbReference type="AlphaFoldDB" id="A0A2Z6NS78"/>
<dbReference type="EMBL" id="DF974278">
    <property type="protein sequence ID" value="GAU47048.1"/>
    <property type="molecule type" value="Genomic_DNA"/>
</dbReference>
<sequence>MDLSNYENGMFYLYIRLFPFLSPRRKYYSRQQSDKMPLRRQRRWSLYEVLPFSLSTWDIVDMMVKSWGVGFVETDGEFLNKQRDKTMQFGKTKDRDLHN</sequence>
<proteinExistence type="predicted"/>
<evidence type="ECO:0000313" key="1">
    <source>
        <dbReference type="EMBL" id="GAU47048.1"/>
    </source>
</evidence>
<dbReference type="Proteomes" id="UP000242715">
    <property type="component" value="Unassembled WGS sequence"/>
</dbReference>
<evidence type="ECO:0000313" key="2">
    <source>
        <dbReference type="Proteomes" id="UP000242715"/>
    </source>
</evidence>
<gene>
    <name evidence="1" type="ORF">TSUD_181610</name>
</gene>
<reference evidence="2" key="1">
    <citation type="journal article" date="2017" name="Front. Plant Sci.">
        <title>Climate Clever Clovers: New Paradigm to Reduce the Environmental Footprint of Ruminants by Breeding Low Methanogenic Forages Utilizing Haplotype Variation.</title>
        <authorList>
            <person name="Kaur P."/>
            <person name="Appels R."/>
            <person name="Bayer P.E."/>
            <person name="Keeble-Gagnere G."/>
            <person name="Wang J."/>
            <person name="Hirakawa H."/>
            <person name="Shirasawa K."/>
            <person name="Vercoe P."/>
            <person name="Stefanova K."/>
            <person name="Durmic Z."/>
            <person name="Nichols P."/>
            <person name="Revell C."/>
            <person name="Isobe S.N."/>
            <person name="Edwards D."/>
            <person name="Erskine W."/>
        </authorList>
    </citation>
    <scope>NUCLEOTIDE SEQUENCE [LARGE SCALE GENOMIC DNA]</scope>
    <source>
        <strain evidence="2">cv. Daliak</strain>
    </source>
</reference>
<protein>
    <submittedName>
        <fullName evidence="1">Uncharacterized protein</fullName>
    </submittedName>
</protein>
<name>A0A2Z6NS78_TRISU</name>
<keyword evidence="2" id="KW-1185">Reference proteome</keyword>
<accession>A0A2Z6NS78</accession>